<gene>
    <name evidence="2" type="ORF">WUBG_11859</name>
</gene>
<proteinExistence type="predicted"/>
<dbReference type="EMBL" id="ADBV01008035">
    <property type="protein sequence ID" value="EJW77234.1"/>
    <property type="molecule type" value="Genomic_DNA"/>
</dbReference>
<feature type="non-terminal residue" evidence="2">
    <location>
        <position position="1"/>
    </location>
</feature>
<accession>J9EPL9</accession>
<sequence length="140" mass="14849">CVFHFPSTHVILFRGVEPLPGTANSLGYNVQLTGNEMDSTVSLAENLDEYGCISAKCPVSLNFESGKRGTAFALTESDKTFYLSDKPHMEECTSIPTTEHSELVQIPSGTSAGANVNTGSPTSVSTSSSNRNCKGILEAL</sequence>
<feature type="region of interest" description="Disordered" evidence="1">
    <location>
        <begin position="108"/>
        <end position="130"/>
    </location>
</feature>
<feature type="compositionally biased region" description="Low complexity" evidence="1">
    <location>
        <begin position="115"/>
        <end position="130"/>
    </location>
</feature>
<evidence type="ECO:0000313" key="3">
    <source>
        <dbReference type="Proteomes" id="UP000004810"/>
    </source>
</evidence>
<name>J9EPL9_WUCBA</name>
<dbReference type="Proteomes" id="UP000004810">
    <property type="component" value="Unassembled WGS sequence"/>
</dbReference>
<comment type="caution">
    <text evidence="2">The sequence shown here is derived from an EMBL/GenBank/DDBJ whole genome shotgun (WGS) entry which is preliminary data.</text>
</comment>
<organism evidence="2 3">
    <name type="scientific">Wuchereria bancrofti</name>
    <dbReference type="NCBI Taxonomy" id="6293"/>
    <lineage>
        <taxon>Eukaryota</taxon>
        <taxon>Metazoa</taxon>
        <taxon>Ecdysozoa</taxon>
        <taxon>Nematoda</taxon>
        <taxon>Chromadorea</taxon>
        <taxon>Rhabditida</taxon>
        <taxon>Spirurina</taxon>
        <taxon>Spiruromorpha</taxon>
        <taxon>Filarioidea</taxon>
        <taxon>Onchocercidae</taxon>
        <taxon>Wuchereria</taxon>
    </lineage>
</organism>
<protein>
    <submittedName>
        <fullName evidence="2">Uncharacterized protein</fullName>
    </submittedName>
</protein>
<evidence type="ECO:0000256" key="1">
    <source>
        <dbReference type="SAM" id="MobiDB-lite"/>
    </source>
</evidence>
<evidence type="ECO:0000313" key="2">
    <source>
        <dbReference type="EMBL" id="EJW77234.1"/>
    </source>
</evidence>
<reference evidence="3" key="1">
    <citation type="submission" date="2012-08" db="EMBL/GenBank/DDBJ databases">
        <title>The Genome Sequence of Wuchereria bancrofti.</title>
        <authorList>
            <person name="Nutman T.B."/>
            <person name="Fink D.L."/>
            <person name="Russ C."/>
            <person name="Young S."/>
            <person name="Zeng Q."/>
            <person name="Koehrsen M."/>
            <person name="Alvarado L."/>
            <person name="Berlin A."/>
            <person name="Chapman S.B."/>
            <person name="Chen Z."/>
            <person name="Freedman E."/>
            <person name="Gellesch M."/>
            <person name="Goldberg J."/>
            <person name="Griggs A."/>
            <person name="Gujja S."/>
            <person name="Heilman E.R."/>
            <person name="Heiman D."/>
            <person name="Hepburn T."/>
            <person name="Howarth C."/>
            <person name="Jen D."/>
            <person name="Larson L."/>
            <person name="Lewis B."/>
            <person name="Mehta T."/>
            <person name="Park D."/>
            <person name="Pearson M."/>
            <person name="Roberts A."/>
            <person name="Saif S."/>
            <person name="Shea T."/>
            <person name="Shenoy N."/>
            <person name="Sisk P."/>
            <person name="Stolte C."/>
            <person name="Sykes S."/>
            <person name="Walk T."/>
            <person name="White J."/>
            <person name="Yandava C."/>
            <person name="Haas B."/>
            <person name="Henn M.R."/>
            <person name="Nusbaum C."/>
            <person name="Birren B."/>
        </authorList>
    </citation>
    <scope>NUCLEOTIDE SEQUENCE [LARGE SCALE GENOMIC DNA]</scope>
    <source>
        <strain evidence="3">NA</strain>
    </source>
</reference>
<dbReference type="AlphaFoldDB" id="J9EPL9"/>